<keyword evidence="3" id="KW-0812">Transmembrane</keyword>
<dbReference type="HOGENOM" id="CLU_810859_0_0_5"/>
<dbReference type="STRING" id="342108.amb4326"/>
<dbReference type="InterPro" id="IPR038766">
    <property type="entry name" value="Membrane_comp_ABC_pdt"/>
</dbReference>
<evidence type="ECO:0000259" key="6">
    <source>
        <dbReference type="Pfam" id="PF02687"/>
    </source>
</evidence>
<protein>
    <submittedName>
        <fullName evidence="8">ABC-type antimicrobial peptide transport system, permease component</fullName>
    </submittedName>
</protein>
<evidence type="ECO:0000256" key="5">
    <source>
        <dbReference type="ARBA" id="ARBA00023136"/>
    </source>
</evidence>
<name>Q2VZ45_PARM1</name>
<dbReference type="InterPro" id="IPR025857">
    <property type="entry name" value="MacB_PCD"/>
</dbReference>
<feature type="domain" description="ABC3 transporter permease C-terminal" evidence="6">
    <location>
        <begin position="261"/>
        <end position="331"/>
    </location>
</feature>
<dbReference type="InterPro" id="IPR003838">
    <property type="entry name" value="ABC3_permease_C"/>
</dbReference>
<dbReference type="Pfam" id="PF02687">
    <property type="entry name" value="FtsX"/>
    <property type="match status" value="1"/>
</dbReference>
<keyword evidence="5" id="KW-0472">Membrane</keyword>
<keyword evidence="2" id="KW-1003">Cell membrane</keyword>
<proteinExistence type="predicted"/>
<dbReference type="KEGG" id="mag:amb4326"/>
<dbReference type="GO" id="GO:0005886">
    <property type="term" value="C:plasma membrane"/>
    <property type="evidence" value="ECO:0007669"/>
    <property type="project" value="UniProtKB-SubCell"/>
</dbReference>
<keyword evidence="4" id="KW-1133">Transmembrane helix</keyword>
<dbReference type="Pfam" id="PF12704">
    <property type="entry name" value="MacB_PCD"/>
    <property type="match status" value="1"/>
</dbReference>
<evidence type="ECO:0000313" key="8">
    <source>
        <dbReference type="EMBL" id="BAE53130.1"/>
    </source>
</evidence>
<evidence type="ECO:0000256" key="4">
    <source>
        <dbReference type="ARBA" id="ARBA00022989"/>
    </source>
</evidence>
<accession>Q2VZ45</accession>
<evidence type="ECO:0000256" key="3">
    <source>
        <dbReference type="ARBA" id="ARBA00022692"/>
    </source>
</evidence>
<evidence type="ECO:0000313" key="9">
    <source>
        <dbReference type="Proteomes" id="UP000007058"/>
    </source>
</evidence>
<dbReference type="PANTHER" id="PTHR30287">
    <property type="entry name" value="MEMBRANE COMPONENT OF PREDICTED ABC SUPERFAMILY METABOLITE UPTAKE TRANSPORTER"/>
    <property type="match status" value="1"/>
</dbReference>
<organism evidence="8 9">
    <name type="scientific">Paramagnetospirillum magneticum (strain ATCC 700264 / AMB-1)</name>
    <name type="common">Magnetospirillum magneticum</name>
    <dbReference type="NCBI Taxonomy" id="342108"/>
    <lineage>
        <taxon>Bacteria</taxon>
        <taxon>Pseudomonadati</taxon>
        <taxon>Pseudomonadota</taxon>
        <taxon>Alphaproteobacteria</taxon>
        <taxon>Rhodospirillales</taxon>
        <taxon>Magnetospirillaceae</taxon>
        <taxon>Paramagnetospirillum</taxon>
    </lineage>
</organism>
<gene>
    <name evidence="8" type="ordered locus">amb4326</name>
</gene>
<reference evidence="8 9" key="1">
    <citation type="journal article" date="2005" name="DNA Res.">
        <title>Complete genome sequence of the facultative anaerobic magnetotactic bacterium Magnetospirillum sp. strain AMB-1.</title>
        <authorList>
            <person name="Matsunaga T."/>
            <person name="Okamura Y."/>
            <person name="Fukuda Y."/>
            <person name="Wahyudi A.T."/>
            <person name="Murase Y."/>
            <person name="Takeyama H."/>
        </authorList>
    </citation>
    <scope>NUCLEOTIDE SEQUENCE [LARGE SCALE GENOMIC DNA]</scope>
    <source>
        <strain evidence="9">ATCC 700264 / AMB-1</strain>
    </source>
</reference>
<evidence type="ECO:0000256" key="1">
    <source>
        <dbReference type="ARBA" id="ARBA00004651"/>
    </source>
</evidence>
<dbReference type="Proteomes" id="UP000007058">
    <property type="component" value="Chromosome"/>
</dbReference>
<dbReference type="EMBL" id="AP007255">
    <property type="protein sequence ID" value="BAE53130.1"/>
    <property type="molecule type" value="Genomic_DNA"/>
</dbReference>
<dbReference type="RefSeq" id="WP_011386674.1">
    <property type="nucleotide sequence ID" value="NC_007626.1"/>
</dbReference>
<feature type="domain" description="MacB-like periplasmic core" evidence="7">
    <location>
        <begin position="24"/>
        <end position="228"/>
    </location>
</feature>
<keyword evidence="9" id="KW-1185">Reference proteome</keyword>
<evidence type="ECO:0000259" key="7">
    <source>
        <dbReference type="Pfam" id="PF12704"/>
    </source>
</evidence>
<dbReference type="AlphaFoldDB" id="Q2VZ45"/>
<sequence>MISLAIKFAWRELRGGLKGFRVLVACLALGVAAIAGAGSLRAAFDAALAEDARALLGGDLDIRQTHQPFAPEMLAALAGLGRVTQGVEMRAMVQVDGNARRSLVELKGVDEAYPLVGRLELSSPMPSPFAFHDGAWGAAAEGNLLDRLGLKIGDEVNVGDATFRINAVIAKEPDRIATALSFGPRLMVANGAVEATGLIRPGSLVRHTLRLLLAPGTSPAEAKAELARRFAEAPWQVRDAAEAAPGVGRFLDTLASFLSLVGLTALLVGGIGVANAVKAYLDGRIGTIAILKGLGAPSGLIFTTYFLLVGLLAGLGILLGLAAGAAWSRWWPDWAPSAFPWR</sequence>
<evidence type="ECO:0000256" key="2">
    <source>
        <dbReference type="ARBA" id="ARBA00022475"/>
    </source>
</evidence>
<comment type="subcellular location">
    <subcellularLocation>
        <location evidence="1">Cell membrane</location>
        <topology evidence="1">Multi-pass membrane protein</topology>
    </subcellularLocation>
</comment>
<dbReference type="PANTHER" id="PTHR30287:SF1">
    <property type="entry name" value="INNER MEMBRANE PROTEIN"/>
    <property type="match status" value="1"/>
</dbReference>